<dbReference type="EMBL" id="KV454477">
    <property type="protein sequence ID" value="ODV62327.1"/>
    <property type="molecule type" value="Genomic_DNA"/>
</dbReference>
<dbReference type="PANTHER" id="PTHR46243:SF1">
    <property type="entry name" value="BIS(5'-ADENOSYL)-TRIPHOSPHATASE"/>
    <property type="match status" value="1"/>
</dbReference>
<evidence type="ECO:0000256" key="7">
    <source>
        <dbReference type="PIRSR" id="PIRSR639383-1"/>
    </source>
</evidence>
<evidence type="ECO:0000256" key="11">
    <source>
        <dbReference type="RuleBase" id="RU366076"/>
    </source>
</evidence>
<evidence type="ECO:0000256" key="9">
    <source>
        <dbReference type="PIRSR" id="PIRSR639383-3"/>
    </source>
</evidence>
<feature type="binding site" evidence="8">
    <location>
        <begin position="92"/>
        <end position="95"/>
    </location>
    <ligand>
        <name>substrate</name>
    </ligand>
</feature>
<sequence length="191" mass="22300">MTNKGIVYFSKFPVTSQVFYRSNYSFALVNLKPIVPGHVLVCPLRVVARLKELTSEESVDFILTVQKIHEFIEKMYKADALNISIQDGPSAGQSVPHLHAHIIPRYKKDEYGDGIYDKLDQFNFELSDILIEHQKIKIAKEKNYDPNEYKRKQMVVSPDIERKPRSMEVMENEAKWLENELRKFKLVQVNL</sequence>
<proteinExistence type="predicted"/>
<dbReference type="GO" id="GO:0015964">
    <property type="term" value="P:diadenosine triphosphate catabolic process"/>
    <property type="evidence" value="ECO:0007669"/>
    <property type="project" value="EnsemblFungi"/>
</dbReference>
<evidence type="ECO:0000256" key="8">
    <source>
        <dbReference type="PIRSR" id="PIRSR639383-2"/>
    </source>
</evidence>
<evidence type="ECO:0000256" key="1">
    <source>
        <dbReference type="ARBA" id="ARBA00001936"/>
    </source>
</evidence>
<reference evidence="14" key="1">
    <citation type="submission" date="2016-05" db="EMBL/GenBank/DDBJ databases">
        <title>Comparative genomics of biotechnologically important yeasts.</title>
        <authorList>
            <consortium name="DOE Joint Genome Institute"/>
            <person name="Riley R."/>
            <person name="Haridas S."/>
            <person name="Wolfe K.H."/>
            <person name="Lopes M.R."/>
            <person name="Hittinger C.T."/>
            <person name="Goker M."/>
            <person name="Salamov A."/>
            <person name="Wisecaver J."/>
            <person name="Long T.M."/>
            <person name="Aerts A.L."/>
            <person name="Barry K."/>
            <person name="Choi C."/>
            <person name="Clum A."/>
            <person name="Coughlan A.Y."/>
            <person name="Deshpande S."/>
            <person name="Douglass A.P."/>
            <person name="Hanson S.J."/>
            <person name="Klenk H.-P."/>
            <person name="Labutti K."/>
            <person name="Lapidus A."/>
            <person name="Lindquist E."/>
            <person name="Lipzen A."/>
            <person name="Meier-Kolthoff J.P."/>
            <person name="Ohm R.A."/>
            <person name="Otillar R.P."/>
            <person name="Pangilinan J."/>
            <person name="Peng Y."/>
            <person name="Rokas A."/>
            <person name="Rosa C.A."/>
            <person name="Scheuner C."/>
            <person name="Sibirny A.A."/>
            <person name="Slot J.C."/>
            <person name="Stielow J.B."/>
            <person name="Sun H."/>
            <person name="Kurtzman C.P."/>
            <person name="Blackwell M."/>
            <person name="Grigoriev I.V."/>
            <person name="Jeffries T.W."/>
        </authorList>
    </citation>
    <scope>NUCLEOTIDE SEQUENCE [LARGE SCALE GENOMIC DNA]</scope>
    <source>
        <strain evidence="14">DSM 1968</strain>
    </source>
</reference>
<comment type="function">
    <text evidence="5">Cleaves A-5'-PPP-5'A to yield AMP and ADP. Can cleave all dinucleoside polyphosphates, provided the phosphate chain contains at least 3 phosphates and that 1 of the 2 bases composing the nucleotide is a purine. Is most effective on dinucleoside triphosphates. Negatively regulates intracellular dinucleoside polyphosphate levels, which elevate following heat shock.</text>
</comment>
<evidence type="ECO:0000256" key="4">
    <source>
        <dbReference type="ARBA" id="ARBA00022741"/>
    </source>
</evidence>
<evidence type="ECO:0000313" key="13">
    <source>
        <dbReference type="EMBL" id="ODV62327.1"/>
    </source>
</evidence>
<dbReference type="AlphaFoldDB" id="A0A1D2VLB5"/>
<dbReference type="CDD" id="cd01275">
    <property type="entry name" value="FHIT"/>
    <property type="match status" value="1"/>
</dbReference>
<dbReference type="GO" id="GO:0000166">
    <property type="term" value="F:nucleotide binding"/>
    <property type="evidence" value="ECO:0007669"/>
    <property type="project" value="UniProtKB-KW"/>
</dbReference>
<dbReference type="EC" id="3.6.1.29" evidence="2 11"/>
<dbReference type="OrthoDB" id="680339at2759"/>
<evidence type="ECO:0000256" key="2">
    <source>
        <dbReference type="ARBA" id="ARBA00012377"/>
    </source>
</evidence>
<evidence type="ECO:0000256" key="10">
    <source>
        <dbReference type="PROSITE-ProRule" id="PRU00464"/>
    </source>
</evidence>
<feature type="short sequence motif" description="Histidine triad motif" evidence="10">
    <location>
        <begin position="97"/>
        <end position="101"/>
    </location>
</feature>
<feature type="binding site" evidence="8">
    <location>
        <position position="30"/>
    </location>
    <ligand>
        <name>substrate</name>
    </ligand>
</feature>
<dbReference type="Proteomes" id="UP000095038">
    <property type="component" value="Unassembled WGS sequence"/>
</dbReference>
<evidence type="ECO:0000259" key="12">
    <source>
        <dbReference type="PROSITE" id="PS51084"/>
    </source>
</evidence>
<dbReference type="InterPro" id="IPR051884">
    <property type="entry name" value="Bis(5'-adenosyl)-TPase_reg"/>
</dbReference>
<feature type="domain" description="HIT" evidence="12">
    <location>
        <begin position="5"/>
        <end position="116"/>
    </location>
</feature>
<keyword evidence="11" id="KW-0378">Hydrolase</keyword>
<keyword evidence="4 11" id="KW-0547">Nucleotide-binding</keyword>
<dbReference type="InterPro" id="IPR039383">
    <property type="entry name" value="FHIT"/>
</dbReference>
<name>A0A1D2VLB5_9ASCO</name>
<protein>
    <recommendedName>
        <fullName evidence="3 11">Bis(5'-adenosyl)-triphosphatase</fullName>
        <ecNumber evidence="2 11">3.6.1.29</ecNumber>
    </recommendedName>
</protein>
<feature type="binding site" evidence="8">
    <location>
        <position position="101"/>
    </location>
    <ligand>
        <name>substrate</name>
    </ligand>
</feature>
<dbReference type="InterPro" id="IPR036265">
    <property type="entry name" value="HIT-like_sf"/>
</dbReference>
<accession>A0A1D2VLB5</accession>
<feature type="active site" description="Tele-AMP-histidine intermediate" evidence="7">
    <location>
        <position position="99"/>
    </location>
</feature>
<dbReference type="RefSeq" id="XP_020048634.1">
    <property type="nucleotide sequence ID" value="XM_020192800.1"/>
</dbReference>
<dbReference type="InParanoid" id="A0A1D2VLB5"/>
<evidence type="ECO:0000256" key="3">
    <source>
        <dbReference type="ARBA" id="ARBA00014605"/>
    </source>
</evidence>
<dbReference type="InterPro" id="IPR011146">
    <property type="entry name" value="HIT-like"/>
</dbReference>
<dbReference type="PROSITE" id="PS51084">
    <property type="entry name" value="HIT_2"/>
    <property type="match status" value="1"/>
</dbReference>
<dbReference type="Gene3D" id="3.30.428.10">
    <property type="entry name" value="HIT-like"/>
    <property type="match status" value="1"/>
</dbReference>
<comment type="catalytic activity">
    <reaction evidence="6 11">
        <text>P(1),P(3)-bis(5'-adenosyl) triphosphate + H2O = AMP + ADP + 2 H(+)</text>
        <dbReference type="Rhea" id="RHEA:13893"/>
        <dbReference type="ChEBI" id="CHEBI:15377"/>
        <dbReference type="ChEBI" id="CHEBI:15378"/>
        <dbReference type="ChEBI" id="CHEBI:58529"/>
        <dbReference type="ChEBI" id="CHEBI:456215"/>
        <dbReference type="ChEBI" id="CHEBI:456216"/>
        <dbReference type="EC" id="3.6.1.29"/>
    </reaction>
</comment>
<feature type="binding site" evidence="8">
    <location>
        <position position="86"/>
    </location>
    <ligand>
        <name>substrate</name>
    </ligand>
</feature>
<evidence type="ECO:0000313" key="14">
    <source>
        <dbReference type="Proteomes" id="UP000095038"/>
    </source>
</evidence>
<dbReference type="GeneID" id="30966436"/>
<organism evidence="13 14">
    <name type="scientific">Ascoidea rubescens DSM 1968</name>
    <dbReference type="NCBI Taxonomy" id="1344418"/>
    <lineage>
        <taxon>Eukaryota</taxon>
        <taxon>Fungi</taxon>
        <taxon>Dikarya</taxon>
        <taxon>Ascomycota</taxon>
        <taxon>Saccharomycotina</taxon>
        <taxon>Saccharomycetes</taxon>
        <taxon>Ascoideaceae</taxon>
        <taxon>Ascoidea</taxon>
    </lineage>
</organism>
<feature type="site" description="Important for induction of apoptosis" evidence="9">
    <location>
        <position position="116"/>
    </location>
</feature>
<comment type="cofactor">
    <cofactor evidence="1 11">
        <name>Mn(2+)</name>
        <dbReference type="ChEBI" id="CHEBI:29035"/>
    </cofactor>
</comment>
<dbReference type="GO" id="GO:0004081">
    <property type="term" value="F:bis(5'-nucleosyl)-tetraphosphatase (asymmetrical) activity"/>
    <property type="evidence" value="ECO:0007669"/>
    <property type="project" value="EnsemblFungi"/>
</dbReference>
<gene>
    <name evidence="13" type="ORF">ASCRUDRAFT_74733</name>
</gene>
<evidence type="ECO:0000256" key="6">
    <source>
        <dbReference type="ARBA" id="ARBA00047780"/>
    </source>
</evidence>
<dbReference type="Pfam" id="PF01230">
    <property type="entry name" value="HIT"/>
    <property type="match status" value="1"/>
</dbReference>
<dbReference type="GO" id="GO:0047710">
    <property type="term" value="F:bis(5'-adenosyl)-triphosphatase activity"/>
    <property type="evidence" value="ECO:0007669"/>
    <property type="project" value="UniProtKB-UniRule"/>
</dbReference>
<dbReference type="SUPFAM" id="SSF54197">
    <property type="entry name" value="HIT-like"/>
    <property type="match status" value="1"/>
</dbReference>
<evidence type="ECO:0000256" key="5">
    <source>
        <dbReference type="ARBA" id="ARBA00025241"/>
    </source>
</evidence>
<dbReference type="FunCoup" id="A0A1D2VLB5">
    <property type="interactions" value="172"/>
</dbReference>
<dbReference type="STRING" id="1344418.A0A1D2VLB5"/>
<dbReference type="PANTHER" id="PTHR46243">
    <property type="entry name" value="BIS(5'-ADENOSYL)-TRIPHOSPHATASE"/>
    <property type="match status" value="1"/>
</dbReference>
<keyword evidence="14" id="KW-1185">Reference proteome</keyword>